<proteinExistence type="predicted"/>
<accession>A0ABD0M487</accession>
<evidence type="ECO:0000313" key="2">
    <source>
        <dbReference type="EMBL" id="KAK7506498.1"/>
    </source>
</evidence>
<dbReference type="Proteomes" id="UP001519460">
    <property type="component" value="Unassembled WGS sequence"/>
</dbReference>
<feature type="region of interest" description="Disordered" evidence="1">
    <location>
        <begin position="23"/>
        <end position="59"/>
    </location>
</feature>
<dbReference type="AlphaFoldDB" id="A0ABD0M487"/>
<comment type="caution">
    <text evidence="2">The sequence shown here is derived from an EMBL/GenBank/DDBJ whole genome shotgun (WGS) entry which is preliminary data.</text>
</comment>
<sequence length="94" mass="10204">MSTCPSDCTVGNKHKGFVTPLLQRRETKSTTKPPKKRLRLNFPPSAATATTTSSPATAEGVEIHIPDIQPQLYTQSIDTVVNQLLTGDETMSGY</sequence>
<reference evidence="2 3" key="1">
    <citation type="journal article" date="2023" name="Sci. Data">
        <title>Genome assembly of the Korean intertidal mud-creeper Batillaria attramentaria.</title>
        <authorList>
            <person name="Patra A.K."/>
            <person name="Ho P.T."/>
            <person name="Jun S."/>
            <person name="Lee S.J."/>
            <person name="Kim Y."/>
            <person name="Won Y.J."/>
        </authorList>
    </citation>
    <scope>NUCLEOTIDE SEQUENCE [LARGE SCALE GENOMIC DNA]</scope>
    <source>
        <strain evidence="2">Wonlab-2016</strain>
    </source>
</reference>
<keyword evidence="3" id="KW-1185">Reference proteome</keyword>
<evidence type="ECO:0000313" key="3">
    <source>
        <dbReference type="Proteomes" id="UP001519460"/>
    </source>
</evidence>
<protein>
    <submittedName>
        <fullName evidence="2">Uncharacterized protein</fullName>
    </submittedName>
</protein>
<evidence type="ECO:0000256" key="1">
    <source>
        <dbReference type="SAM" id="MobiDB-lite"/>
    </source>
</evidence>
<dbReference type="EMBL" id="JACVVK020000006">
    <property type="protein sequence ID" value="KAK7506498.1"/>
    <property type="molecule type" value="Genomic_DNA"/>
</dbReference>
<organism evidence="2 3">
    <name type="scientific">Batillaria attramentaria</name>
    <dbReference type="NCBI Taxonomy" id="370345"/>
    <lineage>
        <taxon>Eukaryota</taxon>
        <taxon>Metazoa</taxon>
        <taxon>Spiralia</taxon>
        <taxon>Lophotrochozoa</taxon>
        <taxon>Mollusca</taxon>
        <taxon>Gastropoda</taxon>
        <taxon>Caenogastropoda</taxon>
        <taxon>Sorbeoconcha</taxon>
        <taxon>Cerithioidea</taxon>
        <taxon>Batillariidae</taxon>
        <taxon>Batillaria</taxon>
    </lineage>
</organism>
<feature type="compositionally biased region" description="Low complexity" evidence="1">
    <location>
        <begin position="43"/>
        <end position="58"/>
    </location>
</feature>
<name>A0ABD0M487_9CAEN</name>
<gene>
    <name evidence="2" type="ORF">BaRGS_00001973</name>
</gene>